<reference evidence="3 4" key="1">
    <citation type="submission" date="2019-03" db="EMBL/GenBank/DDBJ databases">
        <title>Genomics of glacier-inhabiting Cryobacterium strains.</title>
        <authorList>
            <person name="Liu Q."/>
            <person name="Xin Y.-H."/>
        </authorList>
    </citation>
    <scope>NUCLEOTIDE SEQUENCE [LARGE SCALE GENOMIC DNA]</scope>
    <source>
        <strain evidence="3 4">TMT4-23</strain>
    </source>
</reference>
<comment type="caution">
    <text evidence="3">The sequence shown here is derived from an EMBL/GenBank/DDBJ whole genome shotgun (WGS) entry which is preliminary data.</text>
</comment>
<dbReference type="InterPro" id="IPR048469">
    <property type="entry name" value="YchJ-like_M"/>
</dbReference>
<dbReference type="EMBL" id="SOGJ01000011">
    <property type="protein sequence ID" value="TFD00419.1"/>
    <property type="molecule type" value="Genomic_DNA"/>
</dbReference>
<organism evidence="3 4">
    <name type="scientific">Cryobacterium breve</name>
    <dbReference type="NCBI Taxonomy" id="1259258"/>
    <lineage>
        <taxon>Bacteria</taxon>
        <taxon>Bacillati</taxon>
        <taxon>Actinomycetota</taxon>
        <taxon>Actinomycetes</taxon>
        <taxon>Micrococcales</taxon>
        <taxon>Microbacteriaceae</taxon>
        <taxon>Cryobacterium</taxon>
    </lineage>
</organism>
<accession>A0ABY2J660</accession>
<sequence>MPTPPRCPCLSGNPSAECCGRFHRGDASAPTAEALMRSRYAAFALGEPDYLLATWHPLTRPETLELDGDVRWLRLDIVRTVQGGPFDSEGVVEFTAHSRSGGAAVQQHEVSRFVRLDRRWVYLDAVQHG</sequence>
<dbReference type="InterPro" id="IPR032710">
    <property type="entry name" value="NTF2-like_dom_sf"/>
</dbReference>
<dbReference type="Gene3D" id="3.10.450.50">
    <property type="match status" value="1"/>
</dbReference>
<protein>
    <recommendedName>
        <fullName evidence="1">UPF0225 protein E3O65_03265</fullName>
    </recommendedName>
</protein>
<dbReference type="HAMAP" id="MF_00612">
    <property type="entry name" value="UPF0225"/>
    <property type="match status" value="1"/>
</dbReference>
<gene>
    <name evidence="3" type="ORF">E3O65_03265</name>
</gene>
<dbReference type="Pfam" id="PF17775">
    <property type="entry name" value="YchJ_M-like"/>
    <property type="match status" value="1"/>
</dbReference>
<evidence type="ECO:0000313" key="3">
    <source>
        <dbReference type="EMBL" id="TFD00419.1"/>
    </source>
</evidence>
<dbReference type="InterPro" id="IPR023006">
    <property type="entry name" value="YchJ-like"/>
</dbReference>
<feature type="domain" description="YchJ-like middle NTF2-like" evidence="2">
    <location>
        <begin position="31"/>
        <end position="125"/>
    </location>
</feature>
<keyword evidence="4" id="KW-1185">Reference proteome</keyword>
<evidence type="ECO:0000256" key="1">
    <source>
        <dbReference type="HAMAP-Rule" id="MF_00612"/>
    </source>
</evidence>
<evidence type="ECO:0000259" key="2">
    <source>
        <dbReference type="Pfam" id="PF17775"/>
    </source>
</evidence>
<evidence type="ECO:0000313" key="4">
    <source>
        <dbReference type="Proteomes" id="UP000298355"/>
    </source>
</evidence>
<dbReference type="Proteomes" id="UP000298355">
    <property type="component" value="Unassembled WGS sequence"/>
</dbReference>
<proteinExistence type="inferred from homology"/>
<dbReference type="SUPFAM" id="SSF54427">
    <property type="entry name" value="NTF2-like"/>
    <property type="match status" value="1"/>
</dbReference>
<comment type="similarity">
    <text evidence="1">Belongs to the UPF0225 family.</text>
</comment>
<name>A0ABY2J660_9MICO</name>